<protein>
    <submittedName>
        <fullName evidence="1">Uncharacterized protein</fullName>
    </submittedName>
</protein>
<reference evidence="2" key="1">
    <citation type="submission" date="2023-09" db="EMBL/GenBank/DDBJ databases">
        <title>Paenibacillus sp. chi10 Genome sequencing and assembly.</title>
        <authorList>
            <person name="Kim I."/>
        </authorList>
    </citation>
    <scope>NUCLEOTIDE SEQUENCE [LARGE SCALE GENOMIC DNA]</scope>
    <source>
        <strain evidence="2">chi10</strain>
    </source>
</reference>
<gene>
    <name evidence="1" type="ORF">RQP50_12845</name>
</gene>
<dbReference type="RefSeq" id="WP_315745680.1">
    <property type="nucleotide sequence ID" value="NZ_JAVYAA010000002.1"/>
</dbReference>
<organism evidence="1 2">
    <name type="scientific">Paenibacillus suaedae</name>
    <dbReference type="NCBI Taxonomy" id="3077233"/>
    <lineage>
        <taxon>Bacteria</taxon>
        <taxon>Bacillati</taxon>
        <taxon>Bacillota</taxon>
        <taxon>Bacilli</taxon>
        <taxon>Bacillales</taxon>
        <taxon>Paenibacillaceae</taxon>
        <taxon>Paenibacillus</taxon>
    </lineage>
</organism>
<keyword evidence="2" id="KW-1185">Reference proteome</keyword>
<comment type="caution">
    <text evidence="1">The sequence shown here is derived from an EMBL/GenBank/DDBJ whole genome shotgun (WGS) entry which is preliminary data.</text>
</comment>
<name>A0AAJ2JVK3_9BACL</name>
<dbReference type="Proteomes" id="UP001250538">
    <property type="component" value="Unassembled WGS sequence"/>
</dbReference>
<dbReference type="AlphaFoldDB" id="A0AAJ2JVK3"/>
<proteinExistence type="predicted"/>
<dbReference type="EMBL" id="JAVYAA010000002">
    <property type="protein sequence ID" value="MDT8977132.1"/>
    <property type="molecule type" value="Genomic_DNA"/>
</dbReference>
<accession>A0AAJ2JVK3</accession>
<evidence type="ECO:0000313" key="1">
    <source>
        <dbReference type="EMBL" id="MDT8977132.1"/>
    </source>
</evidence>
<evidence type="ECO:0000313" key="2">
    <source>
        <dbReference type="Proteomes" id="UP001250538"/>
    </source>
</evidence>
<sequence>MASIMEIEQRLSQIKSILNKKRNKIDQEMCDLIDERRILNRKVSLMKGEETAIPIKTTFPQDVGAPLPHVVSNGYKTYLLYYIGTSNPDWDESTNIIHVLDPQSKDYVALIQFERCYSIRFGGVNDEVLHGHPLYEHGLEGYEMHEIKNSSWINEQKKINSVHSNFKQELWDARKHYIFTFHDDIFECIANEYVVQVFRGKLSSVMLLANEMLFSG</sequence>